<dbReference type="PROSITE" id="PS00197">
    <property type="entry name" value="2FE2S_FER_1"/>
    <property type="match status" value="1"/>
</dbReference>
<dbReference type="GO" id="GO:0016491">
    <property type="term" value="F:oxidoreductase activity"/>
    <property type="evidence" value="ECO:0007669"/>
    <property type="project" value="UniProtKB-KW"/>
</dbReference>
<dbReference type="Pfam" id="PF00175">
    <property type="entry name" value="NAD_binding_1"/>
    <property type="match status" value="1"/>
</dbReference>
<protein>
    <submittedName>
        <fullName evidence="9">Oxidoreductase</fullName>
    </submittedName>
</protein>
<dbReference type="SUPFAM" id="SSF54292">
    <property type="entry name" value="2Fe-2S ferredoxin-like"/>
    <property type="match status" value="1"/>
</dbReference>
<evidence type="ECO:0000313" key="9">
    <source>
        <dbReference type="EMBL" id="RIX79639.1"/>
    </source>
</evidence>
<dbReference type="PROSITE" id="PS51085">
    <property type="entry name" value="2FE2S_FER_2"/>
    <property type="match status" value="1"/>
</dbReference>
<dbReference type="InterPro" id="IPR001433">
    <property type="entry name" value="OxRdtase_FAD/NAD-bd"/>
</dbReference>
<keyword evidence="4" id="KW-0560">Oxidoreductase</keyword>
<accession>A0A9X8D4W3</accession>
<dbReference type="InterPro" id="IPR017927">
    <property type="entry name" value="FAD-bd_FR_type"/>
</dbReference>
<dbReference type="InterPro" id="IPR012675">
    <property type="entry name" value="Beta-grasp_dom_sf"/>
</dbReference>
<dbReference type="PANTHER" id="PTHR47354:SF1">
    <property type="entry name" value="CARNITINE MONOOXYGENASE REDUCTASE SUBUNIT"/>
    <property type="match status" value="1"/>
</dbReference>
<dbReference type="OrthoDB" id="370747at2"/>
<dbReference type="Gene3D" id="3.40.50.80">
    <property type="entry name" value="Nucleotide-binding domain of ferredoxin-NADP reductase (FNR) module"/>
    <property type="match status" value="1"/>
</dbReference>
<name>A0A9X8D4W3_9BURK</name>
<dbReference type="InterPro" id="IPR050415">
    <property type="entry name" value="MRET"/>
</dbReference>
<dbReference type="Proteomes" id="UP000265619">
    <property type="component" value="Unassembled WGS sequence"/>
</dbReference>
<keyword evidence="10" id="KW-1185">Reference proteome</keyword>
<evidence type="ECO:0000256" key="6">
    <source>
        <dbReference type="ARBA" id="ARBA00023014"/>
    </source>
</evidence>
<keyword evidence="3" id="KW-0479">Metal-binding</keyword>
<keyword evidence="6" id="KW-0411">Iron-sulfur</keyword>
<evidence type="ECO:0000256" key="5">
    <source>
        <dbReference type="ARBA" id="ARBA00023004"/>
    </source>
</evidence>
<dbReference type="SUPFAM" id="SSF52343">
    <property type="entry name" value="Ferredoxin reductase-like, C-terminal NADP-linked domain"/>
    <property type="match status" value="1"/>
</dbReference>
<dbReference type="PANTHER" id="PTHR47354">
    <property type="entry name" value="NADH OXIDOREDUCTASE HCR"/>
    <property type="match status" value="1"/>
</dbReference>
<dbReference type="PRINTS" id="PR00409">
    <property type="entry name" value="PHDIOXRDTASE"/>
</dbReference>
<dbReference type="RefSeq" id="WP_119554175.1">
    <property type="nucleotide sequence ID" value="NZ_QXMN01000015.1"/>
</dbReference>
<keyword evidence="1" id="KW-0285">Flavoprotein</keyword>
<dbReference type="CDD" id="cd06185">
    <property type="entry name" value="PDR_like"/>
    <property type="match status" value="1"/>
</dbReference>
<dbReference type="InterPro" id="IPR001041">
    <property type="entry name" value="2Fe-2S_ferredoxin-type"/>
</dbReference>
<dbReference type="Pfam" id="PF00111">
    <property type="entry name" value="Fer2"/>
    <property type="match status" value="1"/>
</dbReference>
<dbReference type="InterPro" id="IPR039261">
    <property type="entry name" value="FNR_nucleotide-bd"/>
</dbReference>
<dbReference type="GO" id="GO:0051537">
    <property type="term" value="F:2 iron, 2 sulfur cluster binding"/>
    <property type="evidence" value="ECO:0007669"/>
    <property type="project" value="UniProtKB-KW"/>
</dbReference>
<dbReference type="GO" id="GO:0046872">
    <property type="term" value="F:metal ion binding"/>
    <property type="evidence" value="ECO:0007669"/>
    <property type="project" value="UniProtKB-KW"/>
</dbReference>
<dbReference type="InterPro" id="IPR036010">
    <property type="entry name" value="2Fe-2S_ferredoxin-like_sf"/>
</dbReference>
<reference evidence="9 10" key="1">
    <citation type="submission" date="2018-09" db="EMBL/GenBank/DDBJ databases">
        <title>Acidovorax cavernicola nov. sp. isolated from Gruta de las Maravillas (Aracena, Spain).</title>
        <authorList>
            <person name="Jurado V."/>
            <person name="Gutierrez-Patricio S."/>
            <person name="Gonzalez-Pimentel J.L."/>
            <person name="Miller A.Z."/>
            <person name="Laiz L."/>
            <person name="Saiz-Jimenez C."/>
        </authorList>
    </citation>
    <scope>NUCLEOTIDE SEQUENCE [LARGE SCALE GENOMIC DNA]</scope>
    <source>
        <strain evidence="9 10">1011MAR4D40.2</strain>
    </source>
</reference>
<dbReference type="Gene3D" id="2.40.30.10">
    <property type="entry name" value="Translation factors"/>
    <property type="match status" value="1"/>
</dbReference>
<keyword evidence="5" id="KW-0408">Iron</keyword>
<evidence type="ECO:0000259" key="7">
    <source>
        <dbReference type="PROSITE" id="PS51085"/>
    </source>
</evidence>
<dbReference type="SUPFAM" id="SSF63380">
    <property type="entry name" value="Riboflavin synthase domain-like"/>
    <property type="match status" value="1"/>
</dbReference>
<dbReference type="PROSITE" id="PS51384">
    <property type="entry name" value="FAD_FR"/>
    <property type="match status" value="1"/>
</dbReference>
<feature type="domain" description="2Fe-2S ferredoxin-type" evidence="7">
    <location>
        <begin position="240"/>
        <end position="325"/>
    </location>
</feature>
<comment type="caution">
    <text evidence="9">The sequence shown here is derived from an EMBL/GenBank/DDBJ whole genome shotgun (WGS) entry which is preliminary data.</text>
</comment>
<dbReference type="AlphaFoldDB" id="A0A9X8D4W3"/>
<evidence type="ECO:0000259" key="8">
    <source>
        <dbReference type="PROSITE" id="PS51384"/>
    </source>
</evidence>
<dbReference type="InterPro" id="IPR017938">
    <property type="entry name" value="Riboflavin_synthase-like_b-brl"/>
</dbReference>
<dbReference type="EMBL" id="QXMN01000015">
    <property type="protein sequence ID" value="RIX79639.1"/>
    <property type="molecule type" value="Genomic_DNA"/>
</dbReference>
<evidence type="ECO:0000313" key="10">
    <source>
        <dbReference type="Proteomes" id="UP000265619"/>
    </source>
</evidence>
<dbReference type="Gene3D" id="3.10.20.30">
    <property type="match status" value="1"/>
</dbReference>
<organism evidence="9 10">
    <name type="scientific">Acidovorax cavernicola</name>
    <dbReference type="NCBI Taxonomy" id="1675792"/>
    <lineage>
        <taxon>Bacteria</taxon>
        <taxon>Pseudomonadati</taxon>
        <taxon>Pseudomonadota</taxon>
        <taxon>Betaproteobacteria</taxon>
        <taxon>Burkholderiales</taxon>
        <taxon>Comamonadaceae</taxon>
        <taxon>Acidovorax</taxon>
    </lineage>
</organism>
<evidence type="ECO:0000256" key="4">
    <source>
        <dbReference type="ARBA" id="ARBA00023002"/>
    </source>
</evidence>
<dbReference type="CDD" id="cd00207">
    <property type="entry name" value="fer2"/>
    <property type="match status" value="1"/>
</dbReference>
<evidence type="ECO:0000256" key="3">
    <source>
        <dbReference type="ARBA" id="ARBA00022723"/>
    </source>
</evidence>
<gene>
    <name evidence="9" type="ORF">D3H34_14300</name>
</gene>
<evidence type="ECO:0000256" key="1">
    <source>
        <dbReference type="ARBA" id="ARBA00022630"/>
    </source>
</evidence>
<dbReference type="InterPro" id="IPR006058">
    <property type="entry name" value="2Fe2S_fd_BS"/>
</dbReference>
<evidence type="ECO:0000256" key="2">
    <source>
        <dbReference type="ARBA" id="ARBA00022714"/>
    </source>
</evidence>
<feature type="domain" description="FAD-binding FR-type" evidence="8">
    <location>
        <begin position="12"/>
        <end position="113"/>
    </location>
</feature>
<keyword evidence="2" id="KW-0001">2Fe-2S</keyword>
<sequence length="325" mass="34252">MSLSAAQATGAEAVFDAMVRSMRVEAKDILSLELVRTDGVDWPVAAPGAHVDLQVPGVGVRQYSVLPSDATRSLWIGVQRDPGTRGGSRWVHDSLRPAQGVRVGAPRNHFALDTGSGPACLIGGGIGITPLLAMADALQRTQRAWELHYCVRSRDRAGFAALLQRYGERVQLHVDDEAGAPLDIEGLVHQAAPGTHFYCCGPAAMLRGFAGATAHLPPECCHVEHFAAPAVSAELPSGSFVVALARTGGEFVVSPVCSILDVLLDAGVDVPHSCRSGVCGSCETRVVAGTPDHRDVVLSPRERAEGKTLMVCCSRASGDRIVLDL</sequence>
<proteinExistence type="predicted"/>